<proteinExistence type="predicted"/>
<organism evidence="2">
    <name type="scientific">uncultured bacterium</name>
    <name type="common">gcode 4</name>
    <dbReference type="NCBI Taxonomy" id="1234023"/>
    <lineage>
        <taxon>Bacteria</taxon>
        <taxon>environmental samples</taxon>
    </lineage>
</organism>
<name>K1XIC7_9BACT</name>
<accession>K1XIC7</accession>
<sequence length="135" mass="15751">MNEEQSLIIQEYAKNPLQNFAMKEYTIKQHEGNFICWDDIVVYLVIKDNKIEKYSFDWNCSNITTAAASFLSEFIIGTPIEDILHRTYQTMVEHGFEVSPRRKRAAVIAILATRNAIHIYLKDDKNDTFDDLIDD</sequence>
<dbReference type="SUPFAM" id="SSF82649">
    <property type="entry name" value="SufE/NifU"/>
    <property type="match status" value="1"/>
</dbReference>
<reference evidence="2" key="1">
    <citation type="journal article" date="2012" name="Science">
        <title>Fermentation, hydrogen, and sulfur metabolism in multiple uncultivated bacterial phyla.</title>
        <authorList>
            <person name="Wrighton K.C."/>
            <person name="Thomas B.C."/>
            <person name="Sharon I."/>
            <person name="Miller C.S."/>
            <person name="Castelle C.J."/>
            <person name="VerBerkmoes N.C."/>
            <person name="Wilkins M.J."/>
            <person name="Hettich R.L."/>
            <person name="Lipton M.S."/>
            <person name="Williams K.H."/>
            <person name="Long P.E."/>
            <person name="Banfield J.F."/>
        </authorList>
    </citation>
    <scope>NUCLEOTIDE SEQUENCE [LARGE SCALE GENOMIC DNA]</scope>
</reference>
<gene>
    <name evidence="2" type="ORF">ACD_80C00145G0051</name>
</gene>
<dbReference type="InterPro" id="IPR002871">
    <property type="entry name" value="NIF_FeS_clus_asmbl_NifU_N"/>
</dbReference>
<evidence type="ECO:0000259" key="1">
    <source>
        <dbReference type="Pfam" id="PF01592"/>
    </source>
</evidence>
<feature type="domain" description="NIF system FeS cluster assembly NifU N-terminal" evidence="1">
    <location>
        <begin position="9"/>
        <end position="124"/>
    </location>
</feature>
<dbReference type="GO" id="GO:0005506">
    <property type="term" value="F:iron ion binding"/>
    <property type="evidence" value="ECO:0007669"/>
    <property type="project" value="InterPro"/>
</dbReference>
<dbReference type="Pfam" id="PF01592">
    <property type="entry name" value="NifU_N"/>
    <property type="match status" value="1"/>
</dbReference>
<dbReference type="GO" id="GO:0016226">
    <property type="term" value="P:iron-sulfur cluster assembly"/>
    <property type="evidence" value="ECO:0007669"/>
    <property type="project" value="InterPro"/>
</dbReference>
<protein>
    <recommendedName>
        <fullName evidence="1">NIF system FeS cluster assembly NifU N-terminal domain-containing protein</fullName>
    </recommendedName>
</protein>
<evidence type="ECO:0000313" key="2">
    <source>
        <dbReference type="EMBL" id="EKD24917.1"/>
    </source>
</evidence>
<dbReference type="GO" id="GO:0051536">
    <property type="term" value="F:iron-sulfur cluster binding"/>
    <property type="evidence" value="ECO:0007669"/>
    <property type="project" value="InterPro"/>
</dbReference>
<dbReference type="AlphaFoldDB" id="K1XIC7"/>
<dbReference type="EMBL" id="AMFJ01036152">
    <property type="protein sequence ID" value="EKD24917.1"/>
    <property type="molecule type" value="Genomic_DNA"/>
</dbReference>
<comment type="caution">
    <text evidence="2">The sequence shown here is derived from an EMBL/GenBank/DDBJ whole genome shotgun (WGS) entry which is preliminary data.</text>
</comment>
<dbReference type="Gene3D" id="3.90.1010.10">
    <property type="match status" value="1"/>
</dbReference>